<sequence length="84" mass="9040">MPGAGVFSELMWNSRNVSASAFLGRGHAVGAVDGCGSSPLKGGREVIRKGSSRRPLRCGFISRCRRGGIWIGNTRDMSDSEAWR</sequence>
<protein>
    <submittedName>
        <fullName evidence="1">Uncharacterized protein</fullName>
    </submittedName>
</protein>
<evidence type="ECO:0000313" key="1">
    <source>
        <dbReference type="EMBL" id="KAG2660660.1"/>
    </source>
</evidence>
<organism evidence="1 2">
    <name type="scientific">Panicum virgatum</name>
    <name type="common">Blackwell switchgrass</name>
    <dbReference type="NCBI Taxonomy" id="38727"/>
    <lineage>
        <taxon>Eukaryota</taxon>
        <taxon>Viridiplantae</taxon>
        <taxon>Streptophyta</taxon>
        <taxon>Embryophyta</taxon>
        <taxon>Tracheophyta</taxon>
        <taxon>Spermatophyta</taxon>
        <taxon>Magnoliopsida</taxon>
        <taxon>Liliopsida</taxon>
        <taxon>Poales</taxon>
        <taxon>Poaceae</taxon>
        <taxon>PACMAD clade</taxon>
        <taxon>Panicoideae</taxon>
        <taxon>Panicodae</taxon>
        <taxon>Paniceae</taxon>
        <taxon>Panicinae</taxon>
        <taxon>Panicum</taxon>
        <taxon>Panicum sect. Hiantes</taxon>
    </lineage>
</organism>
<proteinExistence type="predicted"/>
<comment type="caution">
    <text evidence="1">The sequence shown here is derived from an EMBL/GenBank/DDBJ whole genome shotgun (WGS) entry which is preliminary data.</text>
</comment>
<name>A0A8T0XL59_PANVG</name>
<evidence type="ECO:0000313" key="2">
    <source>
        <dbReference type="Proteomes" id="UP000823388"/>
    </source>
</evidence>
<dbReference type="Proteomes" id="UP000823388">
    <property type="component" value="Chromosome 1K"/>
</dbReference>
<reference evidence="1" key="1">
    <citation type="submission" date="2020-05" db="EMBL/GenBank/DDBJ databases">
        <title>WGS assembly of Panicum virgatum.</title>
        <authorList>
            <person name="Lovell J.T."/>
            <person name="Jenkins J."/>
            <person name="Shu S."/>
            <person name="Juenger T.E."/>
            <person name="Schmutz J."/>
        </authorList>
    </citation>
    <scope>NUCLEOTIDE SEQUENCE</scope>
    <source>
        <strain evidence="1">AP13</strain>
    </source>
</reference>
<accession>A0A8T0XL59</accession>
<keyword evidence="2" id="KW-1185">Reference proteome</keyword>
<gene>
    <name evidence="1" type="ORF">PVAP13_1KG458310</name>
</gene>
<dbReference type="AlphaFoldDB" id="A0A8T0XL59"/>
<dbReference type="EMBL" id="CM029037">
    <property type="protein sequence ID" value="KAG2660660.1"/>
    <property type="molecule type" value="Genomic_DNA"/>
</dbReference>